<accession>A0ABQ3VVK4</accession>
<keyword evidence="2 6" id="KW-0812">Transmembrane</keyword>
<evidence type="ECO:0000256" key="2">
    <source>
        <dbReference type="ARBA" id="ARBA00022692"/>
    </source>
</evidence>
<name>A0ABQ3VVK4_9CHLR</name>
<evidence type="ECO:0000256" key="4">
    <source>
        <dbReference type="ARBA" id="ARBA00023136"/>
    </source>
</evidence>
<evidence type="ECO:0000256" key="3">
    <source>
        <dbReference type="ARBA" id="ARBA00022989"/>
    </source>
</evidence>
<feature type="transmembrane region" description="Helical" evidence="6">
    <location>
        <begin position="131"/>
        <end position="156"/>
    </location>
</feature>
<feature type="region of interest" description="Disordered" evidence="5">
    <location>
        <begin position="1"/>
        <end position="32"/>
    </location>
</feature>
<feature type="transmembrane region" description="Helical" evidence="6">
    <location>
        <begin position="73"/>
        <end position="95"/>
    </location>
</feature>
<comment type="subcellular location">
    <subcellularLocation>
        <location evidence="1">Membrane</location>
        <topology evidence="1">Multi-pass membrane protein</topology>
    </subcellularLocation>
</comment>
<dbReference type="EMBL" id="BNJJ01000035">
    <property type="protein sequence ID" value="GHO89336.1"/>
    <property type="molecule type" value="Genomic_DNA"/>
</dbReference>
<feature type="domain" description="Yip1" evidence="7">
    <location>
        <begin position="52"/>
        <end position="238"/>
    </location>
</feature>
<organism evidence="8 9">
    <name type="scientific">Dictyobacter formicarum</name>
    <dbReference type="NCBI Taxonomy" id="2778368"/>
    <lineage>
        <taxon>Bacteria</taxon>
        <taxon>Bacillati</taxon>
        <taxon>Chloroflexota</taxon>
        <taxon>Ktedonobacteria</taxon>
        <taxon>Ktedonobacterales</taxon>
        <taxon>Dictyobacteraceae</taxon>
        <taxon>Dictyobacter</taxon>
    </lineage>
</organism>
<proteinExistence type="predicted"/>
<feature type="transmembrane region" description="Helical" evidence="6">
    <location>
        <begin position="177"/>
        <end position="201"/>
    </location>
</feature>
<protein>
    <recommendedName>
        <fullName evidence="7">Yip1 domain-containing protein</fullName>
    </recommendedName>
</protein>
<evidence type="ECO:0000256" key="5">
    <source>
        <dbReference type="SAM" id="MobiDB-lite"/>
    </source>
</evidence>
<dbReference type="Proteomes" id="UP000635565">
    <property type="component" value="Unassembled WGS sequence"/>
</dbReference>
<keyword evidence="3 6" id="KW-1133">Transmembrane helix</keyword>
<keyword evidence="4 6" id="KW-0472">Membrane</keyword>
<feature type="transmembrane region" description="Helical" evidence="6">
    <location>
        <begin position="221"/>
        <end position="244"/>
    </location>
</feature>
<evidence type="ECO:0000313" key="8">
    <source>
        <dbReference type="EMBL" id="GHO89336.1"/>
    </source>
</evidence>
<dbReference type="Pfam" id="PF04893">
    <property type="entry name" value="Yip1"/>
    <property type="match status" value="1"/>
</dbReference>
<dbReference type="InterPro" id="IPR006977">
    <property type="entry name" value="Yip1_dom"/>
</dbReference>
<gene>
    <name evidence="8" type="ORF">KSZ_73420</name>
</gene>
<sequence length="248" mass="27072">MSYDLNQGDHPSAYPPLGSGYEPHKSGGYAEPSQQPLLLGEAMRQLPAQYFRVFTKPSAATFAQEKGKAAWNIIWVQALILVIITAIFRVIKILITPTHQTTNTINTNNPLNAILAPLQALNTMDPVSSVIVFQIWAIVGLFIGVGIYFLIAKVCGGQGTFLQHMYSTLLIQIPMSIFNGLISLITIISINTLIFLIVGIYQIVLQVYMTMAVHRLNGGRATLAVLIIPIVLFILTCAAVALLISHSL</sequence>
<comment type="caution">
    <text evidence="8">The sequence shown here is derived from an EMBL/GenBank/DDBJ whole genome shotgun (WGS) entry which is preliminary data.</text>
</comment>
<reference evidence="8 9" key="1">
    <citation type="journal article" date="2021" name="Int. J. Syst. Evol. Microbiol.">
        <title>Reticulibacter mediterranei gen. nov., sp. nov., within the new family Reticulibacteraceae fam. nov., and Ktedonospora formicarum gen. nov., sp. nov., Ktedonobacter robiniae sp. nov., Dictyobacter formicarum sp. nov. and Dictyobacter arantiisoli sp. nov., belonging to the class Ktedonobacteria.</title>
        <authorList>
            <person name="Yabe S."/>
            <person name="Zheng Y."/>
            <person name="Wang C.M."/>
            <person name="Sakai Y."/>
            <person name="Abe K."/>
            <person name="Yokota A."/>
            <person name="Donadio S."/>
            <person name="Cavaletti L."/>
            <person name="Monciardini P."/>
        </authorList>
    </citation>
    <scope>NUCLEOTIDE SEQUENCE [LARGE SCALE GENOMIC DNA]</scope>
    <source>
        <strain evidence="8 9">SOSP1-9</strain>
    </source>
</reference>
<evidence type="ECO:0000256" key="6">
    <source>
        <dbReference type="SAM" id="Phobius"/>
    </source>
</evidence>
<dbReference type="RefSeq" id="WP_201366864.1">
    <property type="nucleotide sequence ID" value="NZ_BNJJ01000035.1"/>
</dbReference>
<keyword evidence="9" id="KW-1185">Reference proteome</keyword>
<evidence type="ECO:0000259" key="7">
    <source>
        <dbReference type="Pfam" id="PF04893"/>
    </source>
</evidence>
<evidence type="ECO:0000256" key="1">
    <source>
        <dbReference type="ARBA" id="ARBA00004141"/>
    </source>
</evidence>
<evidence type="ECO:0000313" key="9">
    <source>
        <dbReference type="Proteomes" id="UP000635565"/>
    </source>
</evidence>